<proteinExistence type="predicted"/>
<gene>
    <name evidence="1" type="ORF">L9G74_19490</name>
</gene>
<organism evidence="1 2">
    <name type="scientific">Shewanella electrica</name>
    <dbReference type="NCBI Taxonomy" id="515560"/>
    <lineage>
        <taxon>Bacteria</taxon>
        <taxon>Pseudomonadati</taxon>
        <taxon>Pseudomonadota</taxon>
        <taxon>Gammaproteobacteria</taxon>
        <taxon>Alteromonadales</taxon>
        <taxon>Shewanellaceae</taxon>
        <taxon>Shewanella</taxon>
    </lineage>
</organism>
<dbReference type="RefSeq" id="WP_238898444.1">
    <property type="nucleotide sequence ID" value="NZ_JAKOGG010000024.1"/>
</dbReference>
<dbReference type="Proteomes" id="UP001201549">
    <property type="component" value="Unassembled WGS sequence"/>
</dbReference>
<keyword evidence="2" id="KW-1185">Reference proteome</keyword>
<dbReference type="InterPro" id="IPR054222">
    <property type="entry name" value="DUF6942"/>
</dbReference>
<dbReference type="EMBL" id="JAKOGG010000024">
    <property type="protein sequence ID" value="MCS4558626.1"/>
    <property type="molecule type" value="Genomic_DNA"/>
</dbReference>
<evidence type="ECO:0000313" key="2">
    <source>
        <dbReference type="Proteomes" id="UP001201549"/>
    </source>
</evidence>
<dbReference type="Pfam" id="PF22098">
    <property type="entry name" value="DUF6942"/>
    <property type="match status" value="1"/>
</dbReference>
<evidence type="ECO:0000313" key="1">
    <source>
        <dbReference type="EMBL" id="MCS4558626.1"/>
    </source>
</evidence>
<sequence length="147" mass="17374">MIIGNPHANCCIYLPNVPSLPTAWHWQQADAMQQLLESNTNHWRKIWVISAKILDENHDWRVFLHMSLLHQCCFYCNEATHHPTATLQFYSGQAIAERLTGESLLANLKQHIIQDSHGRWHLPYFDYRQFPNVLIDELRQQLKKCRD</sequence>
<comment type="caution">
    <text evidence="1">The sequence shown here is derived from an EMBL/GenBank/DDBJ whole genome shotgun (WGS) entry which is preliminary data.</text>
</comment>
<name>A0ABT2FQJ8_9GAMM</name>
<protein>
    <submittedName>
        <fullName evidence="1">Uncharacterized protein</fullName>
    </submittedName>
</protein>
<reference evidence="2" key="1">
    <citation type="submission" date="2023-07" db="EMBL/GenBank/DDBJ databases">
        <title>Shewanella mangrovi sp. nov., an acetaldehyde- degrading bacterium isolated from mangrove sediment.</title>
        <authorList>
            <person name="Liu Y."/>
        </authorList>
    </citation>
    <scope>NUCLEOTIDE SEQUENCE [LARGE SCALE GENOMIC DNA]</scope>
    <source>
        <strain evidence="2">C32</strain>
    </source>
</reference>
<accession>A0ABT2FQJ8</accession>